<dbReference type="EMBL" id="BMAO01035137">
    <property type="protein sequence ID" value="GFR01563.1"/>
    <property type="molecule type" value="Genomic_DNA"/>
</dbReference>
<evidence type="ECO:0000256" key="6">
    <source>
        <dbReference type="SAM" id="Phobius"/>
    </source>
</evidence>
<comment type="subcellular location">
    <subcellularLocation>
        <location evidence="1">Membrane</location>
    </subcellularLocation>
</comment>
<dbReference type="GO" id="GO:0016020">
    <property type="term" value="C:membrane"/>
    <property type="evidence" value="ECO:0007669"/>
    <property type="project" value="UniProtKB-SubCell"/>
</dbReference>
<evidence type="ECO:0000313" key="8">
    <source>
        <dbReference type="Proteomes" id="UP000887116"/>
    </source>
</evidence>
<reference evidence="7" key="1">
    <citation type="submission" date="2020-07" db="EMBL/GenBank/DDBJ databases">
        <title>Multicomponent nature underlies the extraordinary mechanical properties of spider dragline silk.</title>
        <authorList>
            <person name="Kono N."/>
            <person name="Nakamura H."/>
            <person name="Mori M."/>
            <person name="Yoshida Y."/>
            <person name="Ohtoshi R."/>
            <person name="Malay A.D."/>
            <person name="Moran D.A.P."/>
            <person name="Tomita M."/>
            <person name="Numata K."/>
            <person name="Arakawa K."/>
        </authorList>
    </citation>
    <scope>NUCLEOTIDE SEQUENCE</scope>
</reference>
<dbReference type="OrthoDB" id="6435490at2759"/>
<proteinExistence type="predicted"/>
<gene>
    <name evidence="7" type="primary">NCL1_40133</name>
    <name evidence="7" type="ORF">TNCT_99801</name>
</gene>
<evidence type="ECO:0000256" key="1">
    <source>
        <dbReference type="ARBA" id="ARBA00004370"/>
    </source>
</evidence>
<dbReference type="Proteomes" id="UP000887116">
    <property type="component" value="Unassembled WGS sequence"/>
</dbReference>
<dbReference type="AlphaFoldDB" id="A0A8X6GDA4"/>
<dbReference type="InterPro" id="IPR026910">
    <property type="entry name" value="Shisa"/>
</dbReference>
<keyword evidence="2 6" id="KW-0812">Transmembrane</keyword>
<sequence>MKFSYEVSAMNCNIGGVMYSCPTFMDDKSKMFCCKVNENIGGVEVCCDAGDFLRENTGIVIGIAVGALVLILLIILCCCCFCSCCCLAQRRLNRGTVYGPVVTPNPTTSPPFSSTYQVVAPPPSQFSNPPPYYPSANPSYNYAYQPPENPNYK</sequence>
<feature type="transmembrane region" description="Helical" evidence="6">
    <location>
        <begin position="59"/>
        <end position="88"/>
    </location>
</feature>
<comment type="caution">
    <text evidence="7">The sequence shown here is derived from an EMBL/GenBank/DDBJ whole genome shotgun (WGS) entry which is preliminary data.</text>
</comment>
<dbReference type="PROSITE" id="PS51257">
    <property type="entry name" value="PROKAR_LIPOPROTEIN"/>
    <property type="match status" value="1"/>
</dbReference>
<feature type="compositionally biased region" description="Low complexity" evidence="5">
    <location>
        <begin position="134"/>
        <end position="144"/>
    </location>
</feature>
<feature type="region of interest" description="Disordered" evidence="5">
    <location>
        <begin position="105"/>
        <end position="153"/>
    </location>
</feature>
<organism evidence="7 8">
    <name type="scientific">Trichonephila clavata</name>
    <name type="common">Joro spider</name>
    <name type="synonym">Nephila clavata</name>
    <dbReference type="NCBI Taxonomy" id="2740835"/>
    <lineage>
        <taxon>Eukaryota</taxon>
        <taxon>Metazoa</taxon>
        <taxon>Ecdysozoa</taxon>
        <taxon>Arthropoda</taxon>
        <taxon>Chelicerata</taxon>
        <taxon>Arachnida</taxon>
        <taxon>Araneae</taxon>
        <taxon>Araneomorphae</taxon>
        <taxon>Entelegynae</taxon>
        <taxon>Araneoidea</taxon>
        <taxon>Nephilidae</taxon>
        <taxon>Trichonephila</taxon>
    </lineage>
</organism>
<evidence type="ECO:0000256" key="4">
    <source>
        <dbReference type="ARBA" id="ARBA00023136"/>
    </source>
</evidence>
<evidence type="ECO:0000256" key="3">
    <source>
        <dbReference type="ARBA" id="ARBA00022989"/>
    </source>
</evidence>
<feature type="compositionally biased region" description="Pro residues" evidence="5">
    <location>
        <begin position="120"/>
        <end position="133"/>
    </location>
</feature>
<evidence type="ECO:0000313" key="7">
    <source>
        <dbReference type="EMBL" id="GFR01563.1"/>
    </source>
</evidence>
<keyword evidence="8" id="KW-1185">Reference proteome</keyword>
<dbReference type="PANTHER" id="PTHR31395">
    <property type="entry name" value="SHISA"/>
    <property type="match status" value="1"/>
</dbReference>
<keyword evidence="4 6" id="KW-0472">Membrane</keyword>
<protein>
    <submittedName>
        <fullName evidence="7">Uncharacterized protein</fullName>
    </submittedName>
</protein>
<accession>A0A8X6GDA4</accession>
<keyword evidence="3 6" id="KW-1133">Transmembrane helix</keyword>
<name>A0A8X6GDA4_TRICU</name>
<feature type="compositionally biased region" description="Low complexity" evidence="5">
    <location>
        <begin position="105"/>
        <end position="115"/>
    </location>
</feature>
<evidence type="ECO:0000256" key="2">
    <source>
        <dbReference type="ARBA" id="ARBA00022692"/>
    </source>
</evidence>
<evidence type="ECO:0000256" key="5">
    <source>
        <dbReference type="SAM" id="MobiDB-lite"/>
    </source>
</evidence>
<dbReference type="PANTHER" id="PTHR31395:SF23">
    <property type="entry name" value="GEO05642P1"/>
    <property type="match status" value="1"/>
</dbReference>